<name>A0ABQ6B0X4_9BRAD</name>
<evidence type="ECO:0000256" key="6">
    <source>
        <dbReference type="ARBA" id="ARBA00023065"/>
    </source>
</evidence>
<evidence type="ECO:0000256" key="5">
    <source>
        <dbReference type="ARBA" id="ARBA00022989"/>
    </source>
</evidence>
<dbReference type="Proteomes" id="UP001156905">
    <property type="component" value="Unassembled WGS sequence"/>
</dbReference>
<dbReference type="PANTHER" id="PTHR43562:SF4">
    <property type="entry name" value="NA(+)_H(+) ANTIPORTER NHAS5"/>
    <property type="match status" value="1"/>
</dbReference>
<dbReference type="Gene3D" id="1.20.1530.20">
    <property type="match status" value="1"/>
</dbReference>
<dbReference type="InterPro" id="IPR038770">
    <property type="entry name" value="Na+/solute_symporter_sf"/>
</dbReference>
<reference evidence="11" key="1">
    <citation type="journal article" date="2019" name="Int. J. Syst. Evol. Microbiol.">
        <title>The Global Catalogue of Microorganisms (GCM) 10K type strain sequencing project: providing services to taxonomists for standard genome sequencing and annotation.</title>
        <authorList>
            <consortium name="The Broad Institute Genomics Platform"/>
            <consortium name="The Broad Institute Genome Sequencing Center for Infectious Disease"/>
            <person name="Wu L."/>
            <person name="Ma J."/>
        </authorList>
    </citation>
    <scope>NUCLEOTIDE SEQUENCE [LARGE SCALE GENOMIC DNA]</scope>
    <source>
        <strain evidence="11">NBRC 102520</strain>
    </source>
</reference>
<keyword evidence="4 8" id="KW-0812">Transmembrane</keyword>
<evidence type="ECO:0000313" key="11">
    <source>
        <dbReference type="Proteomes" id="UP001156905"/>
    </source>
</evidence>
<evidence type="ECO:0000256" key="7">
    <source>
        <dbReference type="ARBA" id="ARBA00023136"/>
    </source>
</evidence>
<evidence type="ECO:0000256" key="2">
    <source>
        <dbReference type="ARBA" id="ARBA00022448"/>
    </source>
</evidence>
<accession>A0ABQ6B0X4</accession>
<feature type="transmembrane region" description="Helical" evidence="8">
    <location>
        <begin position="94"/>
        <end position="115"/>
    </location>
</feature>
<keyword evidence="2" id="KW-0813">Transport</keyword>
<dbReference type="EMBL" id="BSOW01000017">
    <property type="protein sequence ID" value="GLR88087.1"/>
    <property type="molecule type" value="Genomic_DNA"/>
</dbReference>
<evidence type="ECO:0000256" key="4">
    <source>
        <dbReference type="ARBA" id="ARBA00022692"/>
    </source>
</evidence>
<keyword evidence="6" id="KW-0406">Ion transport</keyword>
<feature type="domain" description="Cation/H+ exchanger transmembrane" evidence="9">
    <location>
        <begin position="32"/>
        <end position="148"/>
    </location>
</feature>
<dbReference type="Pfam" id="PF00999">
    <property type="entry name" value="Na_H_Exchanger"/>
    <property type="match status" value="1"/>
</dbReference>
<keyword evidence="11" id="KW-1185">Reference proteome</keyword>
<dbReference type="InterPro" id="IPR006153">
    <property type="entry name" value="Cation/H_exchanger_TM"/>
</dbReference>
<feature type="transmembrane region" description="Helical" evidence="8">
    <location>
        <begin position="35"/>
        <end position="55"/>
    </location>
</feature>
<evidence type="ECO:0000256" key="1">
    <source>
        <dbReference type="ARBA" id="ARBA00004141"/>
    </source>
</evidence>
<evidence type="ECO:0000313" key="10">
    <source>
        <dbReference type="EMBL" id="GLR88087.1"/>
    </source>
</evidence>
<feature type="transmembrane region" description="Helical" evidence="8">
    <location>
        <begin position="130"/>
        <end position="148"/>
    </location>
</feature>
<evidence type="ECO:0000256" key="8">
    <source>
        <dbReference type="SAM" id="Phobius"/>
    </source>
</evidence>
<comment type="caution">
    <text evidence="10">The sequence shown here is derived from an EMBL/GenBank/DDBJ whole genome shotgun (WGS) entry which is preliminary data.</text>
</comment>
<comment type="subcellular location">
    <subcellularLocation>
        <location evidence="1">Membrane</location>
        <topology evidence="1">Multi-pass membrane protein</topology>
    </subcellularLocation>
</comment>
<evidence type="ECO:0000256" key="3">
    <source>
        <dbReference type="ARBA" id="ARBA00022449"/>
    </source>
</evidence>
<gene>
    <name evidence="10" type="ORF">GCM10007857_47990</name>
</gene>
<organism evidence="10 11">
    <name type="scientific">Bradyrhizobium iriomotense</name>
    <dbReference type="NCBI Taxonomy" id="441950"/>
    <lineage>
        <taxon>Bacteria</taxon>
        <taxon>Pseudomonadati</taxon>
        <taxon>Pseudomonadota</taxon>
        <taxon>Alphaproteobacteria</taxon>
        <taxon>Hyphomicrobiales</taxon>
        <taxon>Nitrobacteraceae</taxon>
        <taxon>Bradyrhizobium</taxon>
    </lineage>
</organism>
<proteinExistence type="predicted"/>
<sequence>MAQTQTGPLPSWNEGPAKASIIDFVARVTESRKSLFIPIFFVVTGFLINPVSFVYGIFDNFLLVASIIGALLVGKWIAAWVVGRAFGYNRNEQLTIWSLTLPHVAATLAATLVAHETLGAAGQRLLDDRMLNVVLVLVFATSVLGPVLTERFASRLTTGTRAELDR</sequence>
<keyword evidence="3" id="KW-0050">Antiport</keyword>
<feature type="transmembrane region" description="Helical" evidence="8">
    <location>
        <begin position="61"/>
        <end position="82"/>
    </location>
</feature>
<keyword evidence="5 8" id="KW-1133">Transmembrane helix</keyword>
<protein>
    <recommendedName>
        <fullName evidence="9">Cation/H+ exchanger transmembrane domain-containing protein</fullName>
    </recommendedName>
</protein>
<keyword evidence="7 8" id="KW-0472">Membrane</keyword>
<dbReference type="PANTHER" id="PTHR43562">
    <property type="entry name" value="NAPA-TYPE SODIUM/HYDROGEN ANTIPORTER"/>
    <property type="match status" value="1"/>
</dbReference>
<evidence type="ECO:0000259" key="9">
    <source>
        <dbReference type="Pfam" id="PF00999"/>
    </source>
</evidence>